<name>A0A6A4WJC7_AMPAM</name>
<protein>
    <submittedName>
        <fullName evidence="9">Sialin</fullName>
    </submittedName>
</protein>
<dbReference type="OrthoDB" id="2985014at2759"/>
<sequence length="513" mass="55177">MPANSVSPVPQMPTNSVSAVPQMSLRVTMSVGVVAMVNHSAIPHVSTSHVTICLNASGDLPPPSAGGNSTETAPSSAGARVEDGEYAWDEFTQGLILSSFYWGYTVTQIPGGYFTERYGTKIVLGVSQGSNAILSLLIPAAASLGAPWVMVVRVLQGLACGVIYPCLYPTLGRWFPTNERQMALGCINGFTAFGIVTTSACSGLVAASSGWRAIFYITGGVGVAWLLAWIALMHDTPADHPRITERERRLIASGNATKRRTERRPPYLQMLRSPPVWAIVITECANSWGLTYLLTSLPTYMKHILGYNIRANGLLSGLPLLGRGIAFCGAGLAGDLLLRRGWVTTEQIRRTAATLVTGGCALLLLLVTFVGCQPAVTTFFFFMAGFFNGFIGTGHLVNSLDIAPNYSGSVYGIANFLANAVAVLNPIVTGAIIRGHQTMERWSYVFYLGCGIFCTALVSYQVMMSVDRQHWDKQEDIYDAPDDIDEKKGVSNSIDVCMEETAESNGVSKKADR</sequence>
<evidence type="ECO:0000256" key="3">
    <source>
        <dbReference type="ARBA" id="ARBA00022692"/>
    </source>
</evidence>
<feature type="transmembrane region" description="Helical" evidence="7">
    <location>
        <begin position="314"/>
        <end position="338"/>
    </location>
</feature>
<proteinExistence type="predicted"/>
<keyword evidence="4" id="KW-0769">Symport</keyword>
<evidence type="ECO:0000313" key="10">
    <source>
        <dbReference type="Proteomes" id="UP000440578"/>
    </source>
</evidence>
<keyword evidence="10" id="KW-1185">Reference proteome</keyword>
<evidence type="ECO:0000256" key="5">
    <source>
        <dbReference type="ARBA" id="ARBA00022989"/>
    </source>
</evidence>
<feature type="transmembrane region" description="Helical" evidence="7">
    <location>
        <begin position="409"/>
        <end position="432"/>
    </location>
</feature>
<dbReference type="Pfam" id="PF07690">
    <property type="entry name" value="MFS_1"/>
    <property type="match status" value="1"/>
</dbReference>
<evidence type="ECO:0000256" key="7">
    <source>
        <dbReference type="SAM" id="Phobius"/>
    </source>
</evidence>
<dbReference type="InterPro" id="IPR036259">
    <property type="entry name" value="MFS_trans_sf"/>
</dbReference>
<dbReference type="PROSITE" id="PS50850">
    <property type="entry name" value="MFS"/>
    <property type="match status" value="1"/>
</dbReference>
<dbReference type="InterPro" id="IPR020846">
    <property type="entry name" value="MFS_dom"/>
</dbReference>
<feature type="transmembrane region" description="Helical" evidence="7">
    <location>
        <begin position="122"/>
        <end position="142"/>
    </location>
</feature>
<dbReference type="GO" id="GO:0016020">
    <property type="term" value="C:membrane"/>
    <property type="evidence" value="ECO:0007669"/>
    <property type="project" value="UniProtKB-SubCell"/>
</dbReference>
<feature type="transmembrane region" description="Helical" evidence="7">
    <location>
        <begin position="148"/>
        <end position="171"/>
    </location>
</feature>
<evidence type="ECO:0000313" key="9">
    <source>
        <dbReference type="EMBL" id="KAF0303884.1"/>
    </source>
</evidence>
<dbReference type="PANTHER" id="PTHR11662">
    <property type="entry name" value="SOLUTE CARRIER FAMILY 17"/>
    <property type="match status" value="1"/>
</dbReference>
<evidence type="ECO:0000256" key="2">
    <source>
        <dbReference type="ARBA" id="ARBA00022448"/>
    </source>
</evidence>
<dbReference type="AlphaFoldDB" id="A0A6A4WJC7"/>
<keyword evidence="5 7" id="KW-1133">Transmembrane helix</keyword>
<accession>A0A6A4WJC7</accession>
<dbReference type="Proteomes" id="UP000440578">
    <property type="component" value="Unassembled WGS sequence"/>
</dbReference>
<dbReference type="InterPro" id="IPR050382">
    <property type="entry name" value="MFS_Na/Anion_cotransporter"/>
</dbReference>
<dbReference type="GO" id="GO:0006820">
    <property type="term" value="P:monoatomic anion transport"/>
    <property type="evidence" value="ECO:0007669"/>
    <property type="project" value="TreeGrafter"/>
</dbReference>
<evidence type="ECO:0000256" key="1">
    <source>
        <dbReference type="ARBA" id="ARBA00004141"/>
    </source>
</evidence>
<evidence type="ECO:0000259" key="8">
    <source>
        <dbReference type="PROSITE" id="PS50850"/>
    </source>
</evidence>
<keyword evidence="6 7" id="KW-0472">Membrane</keyword>
<comment type="caution">
    <text evidence="9">The sequence shown here is derived from an EMBL/GenBank/DDBJ whole genome shotgun (WGS) entry which is preliminary data.</text>
</comment>
<keyword evidence="2" id="KW-0813">Transport</keyword>
<feature type="transmembrane region" description="Helical" evidence="7">
    <location>
        <begin position="183"/>
        <end position="207"/>
    </location>
</feature>
<feature type="domain" description="Major facilitator superfamily (MFS) profile" evidence="8">
    <location>
        <begin position="24"/>
        <end position="468"/>
    </location>
</feature>
<feature type="transmembrane region" description="Helical" evidence="7">
    <location>
        <begin position="213"/>
        <end position="232"/>
    </location>
</feature>
<dbReference type="InterPro" id="IPR011701">
    <property type="entry name" value="MFS"/>
</dbReference>
<dbReference type="GO" id="GO:0015293">
    <property type="term" value="F:symporter activity"/>
    <property type="evidence" value="ECO:0007669"/>
    <property type="project" value="UniProtKB-KW"/>
</dbReference>
<feature type="transmembrane region" description="Helical" evidence="7">
    <location>
        <begin position="376"/>
        <end position="397"/>
    </location>
</feature>
<gene>
    <name evidence="9" type="primary">SLC17A5_3</name>
    <name evidence="9" type="ORF">FJT64_024186</name>
</gene>
<keyword evidence="3 7" id="KW-0812">Transmembrane</keyword>
<feature type="transmembrane region" description="Helical" evidence="7">
    <location>
        <begin position="350"/>
        <end position="370"/>
    </location>
</feature>
<reference evidence="9 10" key="1">
    <citation type="submission" date="2019-07" db="EMBL/GenBank/DDBJ databases">
        <title>Draft genome assembly of a fouling barnacle, Amphibalanus amphitrite (Darwin, 1854): The first reference genome for Thecostraca.</title>
        <authorList>
            <person name="Kim W."/>
        </authorList>
    </citation>
    <scope>NUCLEOTIDE SEQUENCE [LARGE SCALE GENOMIC DNA]</scope>
    <source>
        <strain evidence="9">SNU_AA5</strain>
        <tissue evidence="9">Soma without cirri and trophi</tissue>
    </source>
</reference>
<dbReference type="Gene3D" id="1.20.1250.20">
    <property type="entry name" value="MFS general substrate transporter like domains"/>
    <property type="match status" value="1"/>
</dbReference>
<dbReference type="FunFam" id="1.20.1250.20:FF:000003">
    <property type="entry name" value="Solute carrier family 17 member 3"/>
    <property type="match status" value="1"/>
</dbReference>
<organism evidence="9 10">
    <name type="scientific">Amphibalanus amphitrite</name>
    <name type="common">Striped barnacle</name>
    <name type="synonym">Balanus amphitrite</name>
    <dbReference type="NCBI Taxonomy" id="1232801"/>
    <lineage>
        <taxon>Eukaryota</taxon>
        <taxon>Metazoa</taxon>
        <taxon>Ecdysozoa</taxon>
        <taxon>Arthropoda</taxon>
        <taxon>Crustacea</taxon>
        <taxon>Multicrustacea</taxon>
        <taxon>Cirripedia</taxon>
        <taxon>Thoracica</taxon>
        <taxon>Thoracicalcarea</taxon>
        <taxon>Balanomorpha</taxon>
        <taxon>Balanoidea</taxon>
        <taxon>Balanidae</taxon>
        <taxon>Amphibalaninae</taxon>
        <taxon>Amphibalanus</taxon>
    </lineage>
</organism>
<dbReference type="SUPFAM" id="SSF103473">
    <property type="entry name" value="MFS general substrate transporter"/>
    <property type="match status" value="1"/>
</dbReference>
<feature type="transmembrane region" description="Helical" evidence="7">
    <location>
        <begin position="444"/>
        <end position="463"/>
    </location>
</feature>
<evidence type="ECO:0000256" key="4">
    <source>
        <dbReference type="ARBA" id="ARBA00022847"/>
    </source>
</evidence>
<evidence type="ECO:0000256" key="6">
    <source>
        <dbReference type="ARBA" id="ARBA00023136"/>
    </source>
</evidence>
<dbReference type="PANTHER" id="PTHR11662:SF399">
    <property type="entry name" value="FI19708P1-RELATED"/>
    <property type="match status" value="1"/>
</dbReference>
<dbReference type="EMBL" id="VIIS01000908">
    <property type="protein sequence ID" value="KAF0303884.1"/>
    <property type="molecule type" value="Genomic_DNA"/>
</dbReference>
<comment type="subcellular location">
    <subcellularLocation>
        <location evidence="1">Membrane</location>
        <topology evidence="1">Multi-pass membrane protein</topology>
    </subcellularLocation>
</comment>